<protein>
    <submittedName>
        <fullName evidence="1">Uncharacterized protein</fullName>
    </submittedName>
</protein>
<name>A0A939TJ73_9MICO</name>
<dbReference type="EMBL" id="JAGFBF010000001">
    <property type="protein sequence ID" value="MBO2988931.1"/>
    <property type="molecule type" value="Genomic_DNA"/>
</dbReference>
<organism evidence="1 2">
    <name type="scientific">Leucobacter tardus</name>
    <dbReference type="NCBI Taxonomy" id="501483"/>
    <lineage>
        <taxon>Bacteria</taxon>
        <taxon>Bacillati</taxon>
        <taxon>Actinomycetota</taxon>
        <taxon>Actinomycetes</taxon>
        <taxon>Micrococcales</taxon>
        <taxon>Microbacteriaceae</taxon>
        <taxon>Leucobacter</taxon>
    </lineage>
</organism>
<keyword evidence="2" id="KW-1185">Reference proteome</keyword>
<accession>A0A939TJ73</accession>
<proteinExistence type="predicted"/>
<gene>
    <name evidence="1" type="ORF">J4H85_02800</name>
</gene>
<dbReference type="RefSeq" id="WP_208236678.1">
    <property type="nucleotide sequence ID" value="NZ_BAAAQU010000001.1"/>
</dbReference>
<reference evidence="1" key="1">
    <citation type="submission" date="2021-03" db="EMBL/GenBank/DDBJ databases">
        <title>Leucobacter chromiisoli sp. nov., isolated from chromium-containing soil of chemical plant.</title>
        <authorList>
            <person name="Xu Z."/>
        </authorList>
    </citation>
    <scope>NUCLEOTIDE SEQUENCE</scope>
    <source>
        <strain evidence="1">K 70/01</strain>
    </source>
</reference>
<dbReference type="Proteomes" id="UP000668403">
    <property type="component" value="Unassembled WGS sequence"/>
</dbReference>
<evidence type="ECO:0000313" key="2">
    <source>
        <dbReference type="Proteomes" id="UP000668403"/>
    </source>
</evidence>
<dbReference type="AlphaFoldDB" id="A0A939TJ73"/>
<comment type="caution">
    <text evidence="1">The sequence shown here is derived from an EMBL/GenBank/DDBJ whole genome shotgun (WGS) entry which is preliminary data.</text>
</comment>
<evidence type="ECO:0000313" key="1">
    <source>
        <dbReference type="EMBL" id="MBO2988931.1"/>
    </source>
</evidence>
<sequence>MTAVPEPSADDGVLWSMVEDGFHVGSRNGEFLGYIDRRSDDQFLACDMFSREIGVFTDLPSAMQVVSDGPSAPLETAQ</sequence>